<dbReference type="SUPFAM" id="SSF56935">
    <property type="entry name" value="Porins"/>
    <property type="match status" value="1"/>
</dbReference>
<keyword evidence="3" id="KW-1185">Reference proteome</keyword>
<sequence>MSKHVTQQVKTLAGMGLAILLLPHSVSAQTGDLLGGDDFLFNSSEIDSVESHWSDGLKTTLEHSHTETTEATREQRSHLRLEFETGFAGGWFIRLDTRYRYFWSEDRLAENRGNYGKNEWQNAWLQYSHNSCAAKVGRQTLIWGTVEGTFVTDIITPFDYTEQLLTDFGNVREPQDMLVGDCFFGADQVQVFFTPEAKTDVLQHEPLALSLAPGAPPISLDVDAGQEWGLRYKWSREGYDISAMYARLFSNTPTLVMAQGAQLPTAELSEFDMYGLGVSIARGRLLIKGEAAFKTEQLVSLSNETTDQIDVALGFEYTTQDNHAVSAGLWSRYQDNDVVEHQQIGGATLSWRKPYLNDNLIMSLLGNWASEPRFLSLTIFAEYQWDDYWSSSLALGTASLSKAAQTIPFLTTDDYVTAGIKYEF</sequence>
<comment type="caution">
    <text evidence="2">The sequence shown here is derived from an EMBL/GenBank/DDBJ whole genome shotgun (WGS) entry which is preliminary data.</text>
</comment>
<dbReference type="EMBL" id="JBFRYB010000001">
    <property type="protein sequence ID" value="MEX1665269.1"/>
    <property type="molecule type" value="Genomic_DNA"/>
</dbReference>
<name>A0ABV3TUG4_9GAMM</name>
<feature type="chain" id="PRO_5046593581" evidence="1">
    <location>
        <begin position="29"/>
        <end position="424"/>
    </location>
</feature>
<feature type="signal peptide" evidence="1">
    <location>
        <begin position="1"/>
        <end position="28"/>
    </location>
</feature>
<dbReference type="Proteomes" id="UP001557484">
    <property type="component" value="Unassembled WGS sequence"/>
</dbReference>
<evidence type="ECO:0000313" key="2">
    <source>
        <dbReference type="EMBL" id="MEX1665269.1"/>
    </source>
</evidence>
<evidence type="ECO:0000256" key="1">
    <source>
        <dbReference type="SAM" id="SignalP"/>
    </source>
</evidence>
<accession>A0ABV3TUG4</accession>
<reference evidence="2 3" key="1">
    <citation type="journal article" date="2011" name="Int. J. Syst. Evol. Microbiol.">
        <title>Zhongshania antarctica gen. nov., sp. nov. and Zhongshania guokunii sp. nov., gammaproteobacteria respectively isolated from coastal attached (fast) ice and surface seawater of the Antarctic.</title>
        <authorList>
            <person name="Li H.J."/>
            <person name="Zhang X.Y."/>
            <person name="Chen C.X."/>
            <person name="Zhang Y.J."/>
            <person name="Gao Z.M."/>
            <person name="Yu Y."/>
            <person name="Chen X.L."/>
            <person name="Chen B."/>
            <person name="Zhang Y.Z."/>
        </authorList>
    </citation>
    <scope>NUCLEOTIDE SEQUENCE [LARGE SCALE GENOMIC DNA]</scope>
    <source>
        <strain evidence="2 3">R06B22</strain>
    </source>
</reference>
<gene>
    <name evidence="2" type="ORF">AB4875_07195</name>
</gene>
<evidence type="ECO:0000313" key="3">
    <source>
        <dbReference type="Proteomes" id="UP001557484"/>
    </source>
</evidence>
<proteinExistence type="predicted"/>
<dbReference type="RefSeq" id="WP_368375375.1">
    <property type="nucleotide sequence ID" value="NZ_JBFRYB010000001.1"/>
</dbReference>
<protein>
    <submittedName>
        <fullName evidence="2">DUF1302 family protein</fullName>
    </submittedName>
</protein>
<organism evidence="2 3">
    <name type="scientific">Zhongshania arctica</name>
    <dbReference type="NCBI Taxonomy" id="3238302"/>
    <lineage>
        <taxon>Bacteria</taxon>
        <taxon>Pseudomonadati</taxon>
        <taxon>Pseudomonadota</taxon>
        <taxon>Gammaproteobacteria</taxon>
        <taxon>Cellvibrionales</taxon>
        <taxon>Spongiibacteraceae</taxon>
        <taxon>Zhongshania</taxon>
    </lineage>
</organism>
<keyword evidence="1" id="KW-0732">Signal</keyword>